<feature type="compositionally biased region" description="Polar residues" evidence="1">
    <location>
        <begin position="53"/>
        <end position="69"/>
    </location>
</feature>
<feature type="region of interest" description="Disordered" evidence="1">
    <location>
        <begin position="1"/>
        <end position="27"/>
    </location>
</feature>
<feature type="compositionally biased region" description="Basic and acidic residues" evidence="1">
    <location>
        <begin position="16"/>
        <end position="26"/>
    </location>
</feature>
<dbReference type="OrthoDB" id="2216358at2759"/>
<protein>
    <recommendedName>
        <fullName evidence="4">CCHC-type domain-containing protein</fullName>
    </recommendedName>
</protein>
<evidence type="ECO:0000313" key="3">
    <source>
        <dbReference type="Proteomes" id="UP000603453"/>
    </source>
</evidence>
<evidence type="ECO:0000313" key="2">
    <source>
        <dbReference type="EMBL" id="KAG2200227.1"/>
    </source>
</evidence>
<keyword evidence="3" id="KW-1185">Reference proteome</keyword>
<comment type="caution">
    <text evidence="2">The sequence shown here is derived from an EMBL/GenBank/DDBJ whole genome shotgun (WGS) entry which is preliminary data.</text>
</comment>
<reference evidence="2" key="1">
    <citation type="submission" date="2020-12" db="EMBL/GenBank/DDBJ databases">
        <title>Metabolic potential, ecology and presence of endohyphal bacteria is reflected in genomic diversity of Mucoromycotina.</title>
        <authorList>
            <person name="Muszewska A."/>
            <person name="Okrasinska A."/>
            <person name="Steczkiewicz K."/>
            <person name="Drgas O."/>
            <person name="Orlowska M."/>
            <person name="Perlinska-Lenart U."/>
            <person name="Aleksandrzak-Piekarczyk T."/>
            <person name="Szatraj K."/>
            <person name="Zielenkiewicz U."/>
            <person name="Pilsyk S."/>
            <person name="Malc E."/>
            <person name="Mieczkowski P."/>
            <person name="Kruszewska J.S."/>
            <person name="Biernat P."/>
            <person name="Pawlowska J."/>
        </authorList>
    </citation>
    <scope>NUCLEOTIDE SEQUENCE</scope>
    <source>
        <strain evidence="2">WA0000017839</strain>
    </source>
</reference>
<dbReference type="EMBL" id="JAEPRD010000086">
    <property type="protein sequence ID" value="KAG2200227.1"/>
    <property type="molecule type" value="Genomic_DNA"/>
</dbReference>
<gene>
    <name evidence="2" type="ORF">INT47_009865</name>
</gene>
<proteinExistence type="predicted"/>
<sequence length="92" mass="10181">MGIDAIQHQRCTNQGKDQDPMRRWTEDGQPICGHCNATGHLTKKCRFQSNNRCNNSGSPHSSINNSGCNQWRPKQVHGINSSSPIHSGSTTH</sequence>
<organism evidence="2 3">
    <name type="scientific">Mucor saturninus</name>
    <dbReference type="NCBI Taxonomy" id="64648"/>
    <lineage>
        <taxon>Eukaryota</taxon>
        <taxon>Fungi</taxon>
        <taxon>Fungi incertae sedis</taxon>
        <taxon>Mucoromycota</taxon>
        <taxon>Mucoromycotina</taxon>
        <taxon>Mucoromycetes</taxon>
        <taxon>Mucorales</taxon>
        <taxon>Mucorineae</taxon>
        <taxon>Mucoraceae</taxon>
        <taxon>Mucor</taxon>
    </lineage>
</organism>
<feature type="compositionally biased region" description="Polar residues" evidence="1">
    <location>
        <begin position="78"/>
        <end position="92"/>
    </location>
</feature>
<name>A0A8H7UZU0_9FUNG</name>
<dbReference type="Proteomes" id="UP000603453">
    <property type="component" value="Unassembled WGS sequence"/>
</dbReference>
<evidence type="ECO:0008006" key="4">
    <source>
        <dbReference type="Google" id="ProtNLM"/>
    </source>
</evidence>
<feature type="region of interest" description="Disordered" evidence="1">
    <location>
        <begin position="53"/>
        <end position="92"/>
    </location>
</feature>
<dbReference type="AlphaFoldDB" id="A0A8H7UZU0"/>
<evidence type="ECO:0000256" key="1">
    <source>
        <dbReference type="SAM" id="MobiDB-lite"/>
    </source>
</evidence>
<accession>A0A8H7UZU0</accession>